<evidence type="ECO:0000313" key="2">
    <source>
        <dbReference type="Proteomes" id="UP001199916"/>
    </source>
</evidence>
<name>A0ABS8YT74_9BACL</name>
<comment type="caution">
    <text evidence="1">The sequence shown here is derived from an EMBL/GenBank/DDBJ whole genome shotgun (WGS) entry which is preliminary data.</text>
</comment>
<dbReference type="RefSeq" id="WP_233699535.1">
    <property type="nucleotide sequence ID" value="NZ_JAJNBZ010000064.1"/>
</dbReference>
<reference evidence="1 2" key="1">
    <citation type="submission" date="2021-11" db="EMBL/GenBank/DDBJ databases">
        <title>Draft genome sequence of Paenibacillus profundus YoMME, a new Gram-positive bacteria with exoelectrogenic properties.</title>
        <authorList>
            <person name="Hubenova Y."/>
            <person name="Hubenova E."/>
            <person name="Manasiev Y."/>
            <person name="Peykov S."/>
            <person name="Mitov M."/>
        </authorList>
    </citation>
    <scope>NUCLEOTIDE SEQUENCE [LARGE SCALE GENOMIC DNA]</scope>
    <source>
        <strain evidence="1 2">YoMME</strain>
    </source>
</reference>
<evidence type="ECO:0000313" key="1">
    <source>
        <dbReference type="EMBL" id="MCE5173633.1"/>
    </source>
</evidence>
<protein>
    <submittedName>
        <fullName evidence="1">Class III lanthipeptide</fullName>
    </submittedName>
</protein>
<dbReference type="NCBIfam" id="NF038154">
    <property type="entry name" value="lanthi_III_a"/>
    <property type="match status" value="1"/>
</dbReference>
<sequence length="45" mass="4956">MNAVLELQKLAYDTAGKGQAADVIPTITTITNTRWSLTSNFLCRQ</sequence>
<dbReference type="Proteomes" id="UP001199916">
    <property type="component" value="Unassembled WGS sequence"/>
</dbReference>
<keyword evidence="2" id="KW-1185">Reference proteome</keyword>
<proteinExistence type="predicted"/>
<accession>A0ABS8YT74</accession>
<dbReference type="EMBL" id="JAJNBZ010000064">
    <property type="protein sequence ID" value="MCE5173633.1"/>
    <property type="molecule type" value="Genomic_DNA"/>
</dbReference>
<organism evidence="1 2">
    <name type="scientific">Paenibacillus profundus</name>
    <dbReference type="NCBI Taxonomy" id="1173085"/>
    <lineage>
        <taxon>Bacteria</taxon>
        <taxon>Bacillati</taxon>
        <taxon>Bacillota</taxon>
        <taxon>Bacilli</taxon>
        <taxon>Bacillales</taxon>
        <taxon>Paenibacillaceae</taxon>
        <taxon>Paenibacillus</taxon>
    </lineage>
</organism>
<gene>
    <name evidence="1" type="ORF">LQV63_30870</name>
</gene>